<proteinExistence type="inferred from homology"/>
<evidence type="ECO:0000313" key="4">
    <source>
        <dbReference type="Proteomes" id="UP000198929"/>
    </source>
</evidence>
<dbReference type="RefSeq" id="WP_092258425.1">
    <property type="nucleotide sequence ID" value="NZ_CP047199.1"/>
</dbReference>
<dbReference type="InterPro" id="IPR017811">
    <property type="entry name" value="Mca"/>
</dbReference>
<keyword evidence="4" id="KW-1185">Reference proteome</keyword>
<feature type="binding site" evidence="2">
    <location>
        <position position="12"/>
    </location>
    <ligand>
        <name>Zn(2+)</name>
        <dbReference type="ChEBI" id="CHEBI:29105"/>
    </ligand>
</feature>
<evidence type="ECO:0000256" key="1">
    <source>
        <dbReference type="ARBA" id="ARBA00022833"/>
    </source>
</evidence>
<name>A0A1H9TM83_9CORY</name>
<evidence type="ECO:0000256" key="2">
    <source>
        <dbReference type="HAMAP-Rule" id="MF_01482"/>
    </source>
</evidence>
<reference evidence="4" key="1">
    <citation type="submission" date="2016-10" db="EMBL/GenBank/DDBJ databases">
        <authorList>
            <person name="Varghese N."/>
            <person name="Submissions S."/>
        </authorList>
    </citation>
    <scope>NUCLEOTIDE SEQUENCE [LARGE SCALE GENOMIC DNA]</scope>
    <source>
        <strain evidence="4">DSM 20524</strain>
    </source>
</reference>
<dbReference type="Pfam" id="PF02585">
    <property type="entry name" value="PIG-L"/>
    <property type="match status" value="1"/>
</dbReference>
<dbReference type="GO" id="GO:0016811">
    <property type="term" value="F:hydrolase activity, acting on carbon-nitrogen (but not peptide) bonds, in linear amides"/>
    <property type="evidence" value="ECO:0007669"/>
    <property type="project" value="TreeGrafter"/>
</dbReference>
<dbReference type="STRING" id="1121357.SAMN05661109_01475"/>
<evidence type="ECO:0000313" key="3">
    <source>
        <dbReference type="EMBL" id="SER98420.1"/>
    </source>
</evidence>
<dbReference type="EMBL" id="FOGQ01000006">
    <property type="protein sequence ID" value="SER98420.1"/>
    <property type="molecule type" value="Genomic_DNA"/>
</dbReference>
<gene>
    <name evidence="2" type="primary">mca</name>
    <name evidence="3" type="ORF">SAMN05661109_01475</name>
</gene>
<comment type="similarity">
    <text evidence="2">Belongs to the MshB deacetylase family. Mca subfamily.</text>
</comment>
<sequence length="294" mass="32997">MSGLRLMAIHAHPDDESSKGAATMAKYADEGHDVLVVTCTGGERGSILNPGMDRPGVLENMISIRREEMAKAAAALGVQQMWLGYEDSGLPEGDPLPPLPEGCFARQDPVEVTKHLVKVIREFRPHVVITYDENGGYPHPDHLMVHEISMMAWEKSGDPEFAPEAGEPWTVLKMYYTHGFVLQRMVLFDERLKHEGKRSPYGPMIKRWQENKADIMARVTTQVDCGDYFSNREQALLAHATQIDPAGAFLATPVETQQELWPTEEFELARTRVSTHMPENDLFAGITPEDEEQK</sequence>
<dbReference type="GO" id="GO:0010126">
    <property type="term" value="P:mycothiol metabolic process"/>
    <property type="evidence" value="ECO:0007669"/>
    <property type="project" value="UniProtKB-UniRule"/>
</dbReference>
<dbReference type="EC" id="3.5.1.115" evidence="2"/>
<dbReference type="HAMAP" id="MF_01482">
    <property type="entry name" value="Mca"/>
    <property type="match status" value="1"/>
</dbReference>
<feature type="binding site" evidence="2">
    <location>
        <position position="142"/>
    </location>
    <ligand>
        <name>Zn(2+)</name>
        <dbReference type="ChEBI" id="CHEBI:29105"/>
    </ligand>
</feature>
<keyword evidence="2" id="KW-0479">Metal-binding</keyword>
<comment type="function">
    <text evidence="2">A mycothiol (MSH, N-acetylcysteinyl-glucosaminyl-inositol) S-conjugate amidase, it recycles conjugated MSH to the N-acetyl cysteine conjugate (AcCys S-conjugate, a mercapturic acid) and the MSH precursor. Involved in MSH-dependent detoxification of a number of alkylating agents and antibiotics.</text>
</comment>
<accession>A0A1H9TM83</accession>
<organism evidence="3 4">
    <name type="scientific">Corynebacterium cystitidis DSM 20524</name>
    <dbReference type="NCBI Taxonomy" id="1121357"/>
    <lineage>
        <taxon>Bacteria</taxon>
        <taxon>Bacillati</taxon>
        <taxon>Actinomycetota</taxon>
        <taxon>Actinomycetes</taxon>
        <taxon>Mycobacteriales</taxon>
        <taxon>Corynebacteriaceae</taxon>
        <taxon>Corynebacterium</taxon>
    </lineage>
</organism>
<dbReference type="SUPFAM" id="SSF102588">
    <property type="entry name" value="LmbE-like"/>
    <property type="match status" value="1"/>
</dbReference>
<dbReference type="AlphaFoldDB" id="A0A1H9TM83"/>
<dbReference type="Proteomes" id="UP000198929">
    <property type="component" value="Unassembled WGS sequence"/>
</dbReference>
<protein>
    <recommendedName>
        <fullName evidence="2">Mycothiol S-conjugate amidase</fullName>
        <ecNumber evidence="2">3.5.1.115</ecNumber>
    </recommendedName>
</protein>
<dbReference type="PANTHER" id="PTHR12993:SF11">
    <property type="entry name" value="N-ACETYLGLUCOSAMINYL-PHOSPHATIDYLINOSITOL DE-N-ACETYLASE"/>
    <property type="match status" value="1"/>
</dbReference>
<dbReference type="GO" id="GO:0008270">
    <property type="term" value="F:zinc ion binding"/>
    <property type="evidence" value="ECO:0007669"/>
    <property type="project" value="UniProtKB-UniRule"/>
</dbReference>
<comment type="cofactor">
    <cofactor evidence="2">
        <name>Zn(2+)</name>
        <dbReference type="ChEBI" id="CHEBI:29105"/>
    </cofactor>
    <text evidence="2">Binds 1 zinc ion per subunit.</text>
</comment>
<comment type="subunit">
    <text evidence="2">Monomer.</text>
</comment>
<dbReference type="PANTHER" id="PTHR12993">
    <property type="entry name" value="N-ACETYLGLUCOSAMINYL-PHOSPHATIDYLINOSITOL DE-N-ACETYLASE-RELATED"/>
    <property type="match status" value="1"/>
</dbReference>
<feature type="binding site" evidence="2">
    <location>
        <position position="15"/>
    </location>
    <ligand>
        <name>Zn(2+)</name>
        <dbReference type="ChEBI" id="CHEBI:29105"/>
    </ligand>
</feature>
<keyword evidence="1 2" id="KW-0862">Zinc</keyword>
<keyword evidence="2" id="KW-0378">Hydrolase</keyword>
<dbReference type="NCBIfam" id="TIGR03446">
    <property type="entry name" value="mycothiol_Mca"/>
    <property type="match status" value="1"/>
</dbReference>
<dbReference type="InterPro" id="IPR024078">
    <property type="entry name" value="LmbE-like_dom_sf"/>
</dbReference>
<comment type="catalytic activity">
    <reaction evidence="2">
        <text>mycothiol S-conjugate + H2O = an N-acetyl-L-cysteine-S-conjugate + 1D-myo-inositol 2-amino-2-deoxy-alpha-D-glucopyranoside</text>
        <dbReference type="Rhea" id="RHEA:36543"/>
        <dbReference type="ChEBI" id="CHEBI:15377"/>
        <dbReference type="ChEBI" id="CHEBI:58718"/>
        <dbReference type="ChEBI" id="CHEBI:58886"/>
        <dbReference type="ChEBI" id="CHEBI:59633"/>
        <dbReference type="EC" id="3.5.1.115"/>
    </reaction>
</comment>
<dbReference type="Gene3D" id="3.40.50.10320">
    <property type="entry name" value="LmbE-like"/>
    <property type="match status" value="1"/>
</dbReference>
<dbReference type="InterPro" id="IPR003737">
    <property type="entry name" value="GlcNAc_PI_deacetylase-related"/>
</dbReference>
<dbReference type="GO" id="GO:0010127">
    <property type="term" value="P:mycothiol-dependent detoxification"/>
    <property type="evidence" value="ECO:0007669"/>
    <property type="project" value="UniProtKB-UniRule"/>
</dbReference>